<dbReference type="Proteomes" id="UP000014977">
    <property type="component" value="Unassembled WGS sequence"/>
</dbReference>
<dbReference type="SUPFAM" id="SSF52821">
    <property type="entry name" value="Rhodanese/Cell cycle control phosphatase"/>
    <property type="match status" value="1"/>
</dbReference>
<dbReference type="InterPro" id="IPR036873">
    <property type="entry name" value="Rhodanese-like_dom_sf"/>
</dbReference>
<dbReference type="eggNOG" id="COG1633">
    <property type="taxonomic scope" value="Bacteria"/>
</dbReference>
<dbReference type="PANTHER" id="PTHR44086:SF10">
    <property type="entry name" value="THIOSULFATE SULFURTRANSFERASE_RHODANESE-LIKE DOMAIN-CONTAINING PROTEIN 3"/>
    <property type="match status" value="1"/>
</dbReference>
<dbReference type="InterPro" id="IPR003251">
    <property type="entry name" value="Rr_diiron-bd_dom"/>
</dbReference>
<dbReference type="GO" id="GO:0046872">
    <property type="term" value="F:metal ion binding"/>
    <property type="evidence" value="ECO:0007669"/>
    <property type="project" value="InterPro"/>
</dbReference>
<dbReference type="InterPro" id="IPR001307">
    <property type="entry name" value="Thiosulphate_STrfase_CS"/>
</dbReference>
<dbReference type="CDD" id="cd01045">
    <property type="entry name" value="Ferritin_like_AB"/>
    <property type="match status" value="1"/>
</dbReference>
<name>S7TW71_DESML</name>
<dbReference type="RefSeq" id="WP_020876504.1">
    <property type="nucleotide sequence ID" value="NZ_ATHJ01000076.1"/>
</dbReference>
<dbReference type="PANTHER" id="PTHR44086">
    <property type="entry name" value="THIOSULFATE SULFURTRANSFERASE RDL2, MITOCHONDRIAL-RELATED"/>
    <property type="match status" value="1"/>
</dbReference>
<evidence type="ECO:0000313" key="3">
    <source>
        <dbReference type="Proteomes" id="UP000014977"/>
    </source>
</evidence>
<sequence length="279" mass="31543">MDEPEVKALTPDQLKDLMAKWDEENYLLVDVRQPFEYAEGHIPGASLFPLMDLHARVFDLPNDRELVFYCHSGGRSAFAADLAAEAEVTRGGVYHLDGGLMAWDGRMLPDYPRVQVFDRERSSAELLMIAMNLEKGAFRFYAYAVEKFGDAPFIDTMKDLSAAEKGHARTIYRFWERVAASKSSFEALFESLGGEILEGGRDLKTAIDQVDRLEHGRRDSCMALMEFAMTIEYSAYDLYRTMALKSEDSAARDAFWRIAQAEKGHMRMLGEAVSLCAET</sequence>
<feature type="domain" description="Rhodanese" evidence="1">
    <location>
        <begin position="22"/>
        <end position="112"/>
    </location>
</feature>
<dbReference type="Pfam" id="PF00581">
    <property type="entry name" value="Rhodanese"/>
    <property type="match status" value="1"/>
</dbReference>
<comment type="caution">
    <text evidence="2">The sequence shown here is derived from an EMBL/GenBank/DDBJ whole genome shotgun (WGS) entry which is preliminary data.</text>
</comment>
<accession>S7TW71</accession>
<dbReference type="Gene3D" id="1.20.1260.10">
    <property type="match status" value="1"/>
</dbReference>
<dbReference type="EMBL" id="ATHJ01000076">
    <property type="protein sequence ID" value="EPR41292.1"/>
    <property type="molecule type" value="Genomic_DNA"/>
</dbReference>
<dbReference type="GO" id="GO:0016491">
    <property type="term" value="F:oxidoreductase activity"/>
    <property type="evidence" value="ECO:0007669"/>
    <property type="project" value="InterPro"/>
</dbReference>
<dbReference type="eggNOG" id="COG0607">
    <property type="taxonomic scope" value="Bacteria"/>
</dbReference>
<organism evidence="2 3">
    <name type="scientific">Desulfococcus multivorans DSM 2059</name>
    <dbReference type="NCBI Taxonomy" id="1121405"/>
    <lineage>
        <taxon>Bacteria</taxon>
        <taxon>Pseudomonadati</taxon>
        <taxon>Thermodesulfobacteriota</taxon>
        <taxon>Desulfobacteria</taxon>
        <taxon>Desulfobacterales</taxon>
        <taxon>Desulfococcaceae</taxon>
        <taxon>Desulfococcus</taxon>
    </lineage>
</organism>
<dbReference type="PROSITE" id="PS50206">
    <property type="entry name" value="RHODANESE_3"/>
    <property type="match status" value="1"/>
</dbReference>
<dbReference type="PROSITE" id="PS00380">
    <property type="entry name" value="RHODANESE_1"/>
    <property type="match status" value="1"/>
</dbReference>
<dbReference type="InterPro" id="IPR009078">
    <property type="entry name" value="Ferritin-like_SF"/>
</dbReference>
<gene>
    <name evidence="2" type="ORF">dsmv_2073</name>
</gene>
<dbReference type="InterPro" id="IPR012347">
    <property type="entry name" value="Ferritin-like"/>
</dbReference>
<dbReference type="InterPro" id="IPR001763">
    <property type="entry name" value="Rhodanese-like_dom"/>
</dbReference>
<dbReference type="GO" id="GO:0004792">
    <property type="term" value="F:thiosulfate-cyanide sulfurtransferase activity"/>
    <property type="evidence" value="ECO:0007669"/>
    <property type="project" value="InterPro"/>
</dbReference>
<dbReference type="OrthoDB" id="285281at2"/>
<reference evidence="2 3" key="1">
    <citation type="journal article" date="2013" name="Genome Announc.">
        <title>Draft genome sequences for three mercury-methylating, sulfate-reducing bacteria.</title>
        <authorList>
            <person name="Brown S.D."/>
            <person name="Hurt R.A.Jr."/>
            <person name="Gilmour C.C."/>
            <person name="Elias D.A."/>
        </authorList>
    </citation>
    <scope>NUCLEOTIDE SEQUENCE [LARGE SCALE GENOMIC DNA]</scope>
    <source>
        <strain evidence="2 3">DSM 2059</strain>
    </source>
</reference>
<evidence type="ECO:0000313" key="2">
    <source>
        <dbReference type="EMBL" id="EPR41292.1"/>
    </source>
</evidence>
<dbReference type="Pfam" id="PF02915">
    <property type="entry name" value="Rubrerythrin"/>
    <property type="match status" value="1"/>
</dbReference>
<dbReference type="STRING" id="897.B2D07_06730"/>
<dbReference type="SUPFAM" id="SSF47240">
    <property type="entry name" value="Ferritin-like"/>
    <property type="match status" value="1"/>
</dbReference>
<protein>
    <submittedName>
        <fullName evidence="2">Rhodanese-like protein</fullName>
    </submittedName>
</protein>
<dbReference type="AlphaFoldDB" id="S7TW71"/>
<dbReference type="Gene3D" id="3.40.250.10">
    <property type="entry name" value="Rhodanese-like domain"/>
    <property type="match status" value="1"/>
</dbReference>
<proteinExistence type="predicted"/>
<dbReference type="CDD" id="cd00158">
    <property type="entry name" value="RHOD"/>
    <property type="match status" value="1"/>
</dbReference>
<keyword evidence="3" id="KW-1185">Reference proteome</keyword>
<evidence type="ECO:0000259" key="1">
    <source>
        <dbReference type="PROSITE" id="PS50206"/>
    </source>
</evidence>
<dbReference type="SMART" id="SM00450">
    <property type="entry name" value="RHOD"/>
    <property type="match status" value="1"/>
</dbReference>